<accession>A0A225AMB1</accession>
<comment type="similarity">
    <text evidence="1 3">Belongs to the short-chain dehydrogenases/reductases (SDR) family.</text>
</comment>
<gene>
    <name evidence="4" type="ORF">UA08_02254</name>
</gene>
<evidence type="ECO:0008006" key="6">
    <source>
        <dbReference type="Google" id="ProtNLM"/>
    </source>
</evidence>
<dbReference type="RefSeq" id="XP_020122151.1">
    <property type="nucleotide sequence ID" value="XM_020264276.1"/>
</dbReference>
<dbReference type="GO" id="GO:0005783">
    <property type="term" value="C:endoplasmic reticulum"/>
    <property type="evidence" value="ECO:0007669"/>
    <property type="project" value="TreeGrafter"/>
</dbReference>
<dbReference type="GO" id="GO:0005811">
    <property type="term" value="C:lipid droplet"/>
    <property type="evidence" value="ECO:0007669"/>
    <property type="project" value="TreeGrafter"/>
</dbReference>
<evidence type="ECO:0000313" key="4">
    <source>
        <dbReference type="EMBL" id="OKL62030.1"/>
    </source>
</evidence>
<proteinExistence type="inferred from homology"/>
<evidence type="ECO:0000313" key="5">
    <source>
        <dbReference type="Proteomes" id="UP000214365"/>
    </source>
</evidence>
<dbReference type="PANTHER" id="PTHR44169:SF3">
    <property type="entry name" value="SHORT-CHAIN DEHYDROGENASE SRDE"/>
    <property type="match status" value="1"/>
</dbReference>
<dbReference type="OrthoDB" id="2102561at2759"/>
<dbReference type="GeneID" id="31002009"/>
<dbReference type="SUPFAM" id="SSF51735">
    <property type="entry name" value="NAD(P)-binding Rossmann-fold domains"/>
    <property type="match status" value="1"/>
</dbReference>
<keyword evidence="5" id="KW-1185">Reference proteome</keyword>
<dbReference type="AlphaFoldDB" id="A0A225AMB1"/>
<reference evidence="4 5" key="1">
    <citation type="submission" date="2015-06" db="EMBL/GenBank/DDBJ databases">
        <title>Talaromyces atroroseus IBT 11181 draft genome.</title>
        <authorList>
            <person name="Rasmussen K.B."/>
            <person name="Rasmussen S."/>
            <person name="Petersen B."/>
            <person name="Sicheritz-Ponten T."/>
            <person name="Mortensen U.H."/>
            <person name="Thrane U."/>
        </authorList>
    </citation>
    <scope>NUCLEOTIDE SEQUENCE [LARGE SCALE GENOMIC DNA]</scope>
    <source>
        <strain evidence="4 5">IBT 11181</strain>
    </source>
</reference>
<evidence type="ECO:0000256" key="3">
    <source>
        <dbReference type="RuleBase" id="RU000363"/>
    </source>
</evidence>
<dbReference type="InterPro" id="IPR002347">
    <property type="entry name" value="SDR_fam"/>
</dbReference>
<dbReference type="PANTHER" id="PTHR44169">
    <property type="entry name" value="NADPH-DEPENDENT 1-ACYLDIHYDROXYACETONE PHOSPHATE REDUCTASE"/>
    <property type="match status" value="1"/>
</dbReference>
<dbReference type="Pfam" id="PF00106">
    <property type="entry name" value="adh_short"/>
    <property type="match status" value="1"/>
</dbReference>
<comment type="caution">
    <text evidence="4">The sequence shown here is derived from an EMBL/GenBank/DDBJ whole genome shotgun (WGS) entry which is preliminary data.</text>
</comment>
<dbReference type="GO" id="GO:0000140">
    <property type="term" value="F:acylglycerone-phosphate reductase (NADP+) activity"/>
    <property type="evidence" value="ECO:0007669"/>
    <property type="project" value="TreeGrafter"/>
</dbReference>
<evidence type="ECO:0000256" key="1">
    <source>
        <dbReference type="ARBA" id="ARBA00006484"/>
    </source>
</evidence>
<dbReference type="Proteomes" id="UP000214365">
    <property type="component" value="Unassembled WGS sequence"/>
</dbReference>
<dbReference type="PRINTS" id="PR00081">
    <property type="entry name" value="GDHRDH"/>
</dbReference>
<sequence>MPSRTVLITGCSAGGIGSALAEEFHAKGFRVFATARDLSKVAHLKAMGMDVLDLDIEKSASIKTAVGAITALTGGTLDILVNNSGLGQAGPIIDSDIEYSRKMFEVNFFGRMAVTQAFMPLIIKSKGIVLNIGSIAGVCPQPWKGMYNASCAAVHHWSDTLRIEMEPFGVRVILVVTGAVRTNFITNQPSVKLVENSIYSPARESIEAVMTTKAVEKNFVDADIYAQQVVANVLRSSPEKRQWAGGVAKLIWLTSAIFWTTAWVS</sequence>
<protein>
    <recommendedName>
        <fullName evidence="6">NADPH-dependent 1-acyldihydroxyacetone phosphate reductase</fullName>
    </recommendedName>
</protein>
<name>A0A225AMB1_TALAT</name>
<keyword evidence="2" id="KW-0560">Oxidoreductase</keyword>
<dbReference type="GO" id="GO:0004806">
    <property type="term" value="F:triacylglycerol lipase activity"/>
    <property type="evidence" value="ECO:0007669"/>
    <property type="project" value="TreeGrafter"/>
</dbReference>
<dbReference type="FunFam" id="3.40.50.720:FF:000261">
    <property type="entry name" value="NADPH-dependent 1-acyldihydroxyacetone phosphate reductase"/>
    <property type="match status" value="1"/>
</dbReference>
<organism evidence="4 5">
    <name type="scientific">Talaromyces atroroseus</name>
    <dbReference type="NCBI Taxonomy" id="1441469"/>
    <lineage>
        <taxon>Eukaryota</taxon>
        <taxon>Fungi</taxon>
        <taxon>Dikarya</taxon>
        <taxon>Ascomycota</taxon>
        <taxon>Pezizomycotina</taxon>
        <taxon>Eurotiomycetes</taxon>
        <taxon>Eurotiomycetidae</taxon>
        <taxon>Eurotiales</taxon>
        <taxon>Trichocomaceae</taxon>
        <taxon>Talaromyces</taxon>
        <taxon>Talaromyces sect. Trachyspermi</taxon>
    </lineage>
</organism>
<dbReference type="STRING" id="1441469.A0A225AMB1"/>
<dbReference type="Gene3D" id="3.40.50.720">
    <property type="entry name" value="NAD(P)-binding Rossmann-like Domain"/>
    <property type="match status" value="1"/>
</dbReference>
<dbReference type="InterPro" id="IPR036291">
    <property type="entry name" value="NAD(P)-bd_dom_sf"/>
</dbReference>
<evidence type="ECO:0000256" key="2">
    <source>
        <dbReference type="ARBA" id="ARBA00023002"/>
    </source>
</evidence>
<dbReference type="CDD" id="cd05374">
    <property type="entry name" value="17beta-HSD-like_SDR_c"/>
    <property type="match status" value="1"/>
</dbReference>
<dbReference type="EMBL" id="LFMY01000003">
    <property type="protein sequence ID" value="OKL62030.1"/>
    <property type="molecule type" value="Genomic_DNA"/>
</dbReference>
<dbReference type="GO" id="GO:0019433">
    <property type="term" value="P:triglyceride catabolic process"/>
    <property type="evidence" value="ECO:0007669"/>
    <property type="project" value="TreeGrafter"/>
</dbReference>
<dbReference type="GO" id="GO:0006654">
    <property type="term" value="P:phosphatidic acid biosynthetic process"/>
    <property type="evidence" value="ECO:0007669"/>
    <property type="project" value="TreeGrafter"/>
</dbReference>
<dbReference type="PRINTS" id="PR00080">
    <property type="entry name" value="SDRFAMILY"/>
</dbReference>